<proteinExistence type="predicted"/>
<evidence type="ECO:0000256" key="1">
    <source>
        <dbReference type="ARBA" id="ARBA00022676"/>
    </source>
</evidence>
<keyword evidence="1" id="KW-0328">Glycosyltransferase</keyword>
<evidence type="ECO:0000313" key="4">
    <source>
        <dbReference type="Proteomes" id="UP000244090"/>
    </source>
</evidence>
<organism evidence="3 4">
    <name type="scientific">Kordia periserrulae</name>
    <dbReference type="NCBI Taxonomy" id="701523"/>
    <lineage>
        <taxon>Bacteria</taxon>
        <taxon>Pseudomonadati</taxon>
        <taxon>Bacteroidota</taxon>
        <taxon>Flavobacteriia</taxon>
        <taxon>Flavobacteriales</taxon>
        <taxon>Flavobacteriaceae</taxon>
        <taxon>Kordia</taxon>
    </lineage>
</organism>
<dbReference type="Pfam" id="PF00201">
    <property type="entry name" value="UDPGT"/>
    <property type="match status" value="1"/>
</dbReference>
<dbReference type="InterPro" id="IPR002213">
    <property type="entry name" value="UDP_glucos_trans"/>
</dbReference>
<sequence length="410" mass="46423">MNITKADILLLIDSEAGHIYPTLLIASQLRDEGYTVVYTGLEADCPIVESKGFAYYNMFSLSKTEATHKKDHFGFLVSDAIDEFMQALRPKIILQSSFMVLEGLILHYKYQIPLLTYCSYFLEKTKDTKSIVRELLGNACVYRFMQLSGDTPQKLLALIREKNKSASSLADLALPVKNAPIIFLYPEELQIHQRKRDEAICFAGPGILEATNKEAFDIDSLLPKGKKLIFLSMGSQIKKYPEKTQKVFETAVKSMQAPEMDDYHLFITTGGNQVAFLKEHSSSERVTVFDWLPQKEVLQHASLAVVHGGLGTLKETIYYGVPTIIIPMGRDQMDNALRIQHHHLGKIIDVEKIHASYVSKTLLEVLNDTEITENVSRMCHLFKQQNAQKTALQFVEKHLKNAVEITHENI</sequence>
<keyword evidence="2 3" id="KW-0808">Transferase</keyword>
<evidence type="ECO:0000256" key="2">
    <source>
        <dbReference type="ARBA" id="ARBA00022679"/>
    </source>
</evidence>
<comment type="caution">
    <text evidence="3">The sequence shown here is derived from an EMBL/GenBank/DDBJ whole genome shotgun (WGS) entry which is preliminary data.</text>
</comment>
<dbReference type="AlphaFoldDB" id="A0A2T6BQU9"/>
<dbReference type="InterPro" id="IPR050271">
    <property type="entry name" value="UDP-glycosyltransferase"/>
</dbReference>
<dbReference type="CDD" id="cd03784">
    <property type="entry name" value="GT1_Gtf-like"/>
    <property type="match status" value="1"/>
</dbReference>
<evidence type="ECO:0000313" key="3">
    <source>
        <dbReference type="EMBL" id="PTX58412.1"/>
    </source>
</evidence>
<dbReference type="OrthoDB" id="9805366at2"/>
<dbReference type="SUPFAM" id="SSF53756">
    <property type="entry name" value="UDP-Glycosyltransferase/glycogen phosphorylase"/>
    <property type="match status" value="1"/>
</dbReference>
<accession>A0A2T6BQU9</accession>
<dbReference type="RefSeq" id="WP_108116847.1">
    <property type="nucleotide sequence ID" value="NZ_QBKT01000014.1"/>
</dbReference>
<reference evidence="3 4" key="1">
    <citation type="submission" date="2018-04" db="EMBL/GenBank/DDBJ databases">
        <title>Genomic Encyclopedia of Archaeal and Bacterial Type Strains, Phase II (KMG-II): from individual species to whole genera.</title>
        <authorList>
            <person name="Goeker M."/>
        </authorList>
    </citation>
    <scope>NUCLEOTIDE SEQUENCE [LARGE SCALE GENOMIC DNA]</scope>
    <source>
        <strain evidence="3 4">DSM 25731</strain>
    </source>
</reference>
<dbReference type="Proteomes" id="UP000244090">
    <property type="component" value="Unassembled WGS sequence"/>
</dbReference>
<dbReference type="EMBL" id="QBKT01000014">
    <property type="protein sequence ID" value="PTX58412.1"/>
    <property type="molecule type" value="Genomic_DNA"/>
</dbReference>
<protein>
    <submittedName>
        <fullName evidence="3">MGT family glycosyltransferase</fullName>
    </submittedName>
</protein>
<gene>
    <name evidence="3" type="ORF">C8N46_11457</name>
</gene>
<dbReference type="GO" id="GO:0008194">
    <property type="term" value="F:UDP-glycosyltransferase activity"/>
    <property type="evidence" value="ECO:0007669"/>
    <property type="project" value="InterPro"/>
</dbReference>
<dbReference type="PANTHER" id="PTHR48043">
    <property type="entry name" value="EG:EG0003.4 PROTEIN-RELATED"/>
    <property type="match status" value="1"/>
</dbReference>
<keyword evidence="4" id="KW-1185">Reference proteome</keyword>
<dbReference type="PANTHER" id="PTHR48043:SF145">
    <property type="entry name" value="FI06409P-RELATED"/>
    <property type="match status" value="1"/>
</dbReference>
<dbReference type="Gene3D" id="3.40.50.2000">
    <property type="entry name" value="Glycogen Phosphorylase B"/>
    <property type="match status" value="2"/>
</dbReference>
<name>A0A2T6BQU9_9FLAO</name>